<dbReference type="Pfam" id="PF08240">
    <property type="entry name" value="ADH_N"/>
    <property type="match status" value="1"/>
</dbReference>
<dbReference type="PROSITE" id="PS00059">
    <property type="entry name" value="ADH_ZINC"/>
    <property type="match status" value="1"/>
</dbReference>
<dbReference type="FunFam" id="3.40.50.720:FF:000068">
    <property type="entry name" value="Sorbitol dehydrogenase"/>
    <property type="match status" value="1"/>
</dbReference>
<dbReference type="Proteomes" id="UP000473826">
    <property type="component" value="Unassembled WGS sequence"/>
</dbReference>
<dbReference type="CDD" id="cd05285">
    <property type="entry name" value="sorbitol_DH"/>
    <property type="match status" value="1"/>
</dbReference>
<evidence type="ECO:0000256" key="7">
    <source>
        <dbReference type="RuleBase" id="RU361277"/>
    </source>
</evidence>
<feature type="domain" description="Enoyl reductase (ER)" evidence="8">
    <location>
        <begin position="19"/>
        <end position="371"/>
    </location>
</feature>
<keyword evidence="5" id="KW-0560">Oxidoreductase</keyword>
<gene>
    <name evidence="9" type="ORF">VHUM_00222</name>
</gene>
<comment type="caution">
    <text evidence="9">The sequence shown here is derived from an EMBL/GenBank/DDBJ whole genome shotgun (WGS) entry which is preliminary data.</text>
</comment>
<keyword evidence="6" id="KW-0520">NAD</keyword>
<protein>
    <recommendedName>
        <fullName evidence="8">Enoyl reductase (ER) domain-containing protein</fullName>
    </recommendedName>
</protein>
<evidence type="ECO:0000256" key="6">
    <source>
        <dbReference type="ARBA" id="ARBA00023027"/>
    </source>
</evidence>
<evidence type="ECO:0000256" key="1">
    <source>
        <dbReference type="ARBA" id="ARBA00001947"/>
    </source>
</evidence>
<evidence type="ECO:0000256" key="3">
    <source>
        <dbReference type="ARBA" id="ARBA00022723"/>
    </source>
</evidence>
<evidence type="ECO:0000256" key="4">
    <source>
        <dbReference type="ARBA" id="ARBA00022833"/>
    </source>
</evidence>
<dbReference type="Gene3D" id="3.90.180.10">
    <property type="entry name" value="Medium-chain alcohol dehydrogenases, catalytic domain"/>
    <property type="match status" value="1"/>
</dbReference>
<dbReference type="PANTHER" id="PTHR43161:SF9">
    <property type="entry name" value="SORBITOL DEHYDROGENASE"/>
    <property type="match status" value="1"/>
</dbReference>
<dbReference type="InterPro" id="IPR011032">
    <property type="entry name" value="GroES-like_sf"/>
</dbReference>
<evidence type="ECO:0000259" key="8">
    <source>
        <dbReference type="SMART" id="SM00829"/>
    </source>
</evidence>
<comment type="similarity">
    <text evidence="2 7">Belongs to the zinc-containing alcohol dehydrogenase family.</text>
</comment>
<name>A0A7D8Z3U3_VANHU</name>
<dbReference type="GO" id="GO:0006062">
    <property type="term" value="P:sorbitol catabolic process"/>
    <property type="evidence" value="ECO:0007669"/>
    <property type="project" value="TreeGrafter"/>
</dbReference>
<keyword evidence="10" id="KW-1185">Reference proteome</keyword>
<dbReference type="InterPro" id="IPR020843">
    <property type="entry name" value="ER"/>
</dbReference>
<evidence type="ECO:0000256" key="2">
    <source>
        <dbReference type="ARBA" id="ARBA00008072"/>
    </source>
</evidence>
<evidence type="ECO:0000313" key="10">
    <source>
        <dbReference type="Proteomes" id="UP000473826"/>
    </source>
</evidence>
<organism evidence="9 10">
    <name type="scientific">Vanrija humicola</name>
    <name type="common">Yeast</name>
    <name type="synonym">Cryptococcus humicola</name>
    <dbReference type="NCBI Taxonomy" id="5417"/>
    <lineage>
        <taxon>Eukaryota</taxon>
        <taxon>Fungi</taxon>
        <taxon>Dikarya</taxon>
        <taxon>Basidiomycota</taxon>
        <taxon>Agaricomycotina</taxon>
        <taxon>Tremellomycetes</taxon>
        <taxon>Trichosporonales</taxon>
        <taxon>Trichosporonaceae</taxon>
        <taxon>Vanrija</taxon>
    </lineage>
</organism>
<dbReference type="EMBL" id="QKWK01000001">
    <property type="protein sequence ID" value="TXT15719.1"/>
    <property type="molecule type" value="Genomic_DNA"/>
</dbReference>
<dbReference type="SMART" id="SM00829">
    <property type="entry name" value="PKS_ER"/>
    <property type="match status" value="1"/>
</dbReference>
<dbReference type="Pfam" id="PF00107">
    <property type="entry name" value="ADH_zinc_N"/>
    <property type="match status" value="1"/>
</dbReference>
<dbReference type="GO" id="GO:0008270">
    <property type="term" value="F:zinc ion binding"/>
    <property type="evidence" value="ECO:0007669"/>
    <property type="project" value="InterPro"/>
</dbReference>
<evidence type="ECO:0000256" key="5">
    <source>
        <dbReference type="ARBA" id="ARBA00023002"/>
    </source>
</evidence>
<accession>A0A7D8Z3U3</accession>
<dbReference type="InterPro" id="IPR013154">
    <property type="entry name" value="ADH-like_N"/>
</dbReference>
<dbReference type="SUPFAM" id="SSF51735">
    <property type="entry name" value="NAD(P)-binding Rossmann-fold domains"/>
    <property type="match status" value="1"/>
</dbReference>
<keyword evidence="4 7" id="KW-0862">Zinc</keyword>
<keyword evidence="3 7" id="KW-0479">Metal-binding</keyword>
<reference evidence="9 10" key="1">
    <citation type="journal article" date="2019" name="PLoS Genet.">
        <title>Convergent evolution of linked mating-type loci in basidiomycete fungi.</title>
        <authorList>
            <person name="Sun S."/>
            <person name="Coelho M.A."/>
            <person name="Heitman J."/>
            <person name="Nowrousian M."/>
        </authorList>
    </citation>
    <scope>NUCLEOTIDE SEQUENCE [LARGE SCALE GENOMIC DNA]</scope>
    <source>
        <strain evidence="9 10">CBS 4282</strain>
    </source>
</reference>
<dbReference type="InterPro" id="IPR013149">
    <property type="entry name" value="ADH-like_C"/>
</dbReference>
<dbReference type="InterPro" id="IPR045306">
    <property type="entry name" value="SDH-like"/>
</dbReference>
<dbReference type="SUPFAM" id="SSF50129">
    <property type="entry name" value="GroES-like"/>
    <property type="match status" value="1"/>
</dbReference>
<evidence type="ECO:0000313" key="9">
    <source>
        <dbReference type="EMBL" id="TXT15719.1"/>
    </source>
</evidence>
<proteinExistence type="inferred from homology"/>
<dbReference type="GO" id="GO:0003939">
    <property type="term" value="F:L-iditol 2-dehydrogenase (NAD+) activity"/>
    <property type="evidence" value="ECO:0007669"/>
    <property type="project" value="TreeGrafter"/>
</dbReference>
<dbReference type="InterPro" id="IPR036291">
    <property type="entry name" value="NAD(P)-bd_dom_sf"/>
</dbReference>
<dbReference type="Gene3D" id="3.40.50.720">
    <property type="entry name" value="NAD(P)-binding Rossmann-like Domain"/>
    <property type="match status" value="1"/>
</dbReference>
<dbReference type="PANTHER" id="PTHR43161">
    <property type="entry name" value="SORBITOL DEHYDROGENASE"/>
    <property type="match status" value="1"/>
</dbReference>
<dbReference type="AlphaFoldDB" id="A0A7D8Z3U3"/>
<comment type="cofactor">
    <cofactor evidence="1 7">
        <name>Zn(2+)</name>
        <dbReference type="ChEBI" id="CHEBI:29105"/>
    </cofactor>
</comment>
<dbReference type="InterPro" id="IPR002328">
    <property type="entry name" value="ADH_Zn_CS"/>
</dbReference>
<dbReference type="OrthoDB" id="2148442at2759"/>
<sequence length="379" mass="40633">MTASASFTPRDNPAFILHGKLQTSYEQLPVPELGPDEVLVEVKHTGICGSDVHFYNSGKLGLVSCSSAMCLGHESAGDVVQLGAAVPAAQLRVGDRVALEPGTTCRMCDDCRRGQYQICEHMAFAAYPPHHGTLCRYYKLPWDLVYRLPDSVPTLYGAMMEPLSVAVHSVANVGKLRTNQTVLVFGAGPVGLLCMAVAKGLGAARVIGVDINEERLAFAKGYAATDVYIPPKQNDGEPRPDYSLRAARDLLAALKVPERGHGAIDLVVDATGAETCIQIGLNAVRPGGTFVQTGFGSPDVTIPMFRTVTNEIVLKGSWRYGSGDYPLSIDLVARGLVDLKPLLTHTFAFEDALEAFELTRAGKDKDGKPVIKCVIHGPE</sequence>